<reference evidence="3" key="1">
    <citation type="submission" date="2016-06" db="UniProtKB">
        <authorList>
            <consortium name="WormBaseParasite"/>
        </authorList>
    </citation>
    <scope>IDENTIFICATION</scope>
</reference>
<reference evidence="1 2" key="2">
    <citation type="submission" date="2018-11" db="EMBL/GenBank/DDBJ databases">
        <authorList>
            <consortium name="Pathogen Informatics"/>
        </authorList>
    </citation>
    <scope>NUCLEOTIDE SEQUENCE [LARGE SCALE GENOMIC DNA]</scope>
</reference>
<dbReference type="Proteomes" id="UP000270296">
    <property type="component" value="Unassembled WGS sequence"/>
</dbReference>
<protein>
    <submittedName>
        <fullName evidence="3">Type II toxin-antitoxin system PemK/MazF family toxin</fullName>
    </submittedName>
</protein>
<gene>
    <name evidence="1" type="ORF">SBAD_LOCUS8319</name>
</gene>
<accession>A0A183IXH1</accession>
<dbReference type="AlphaFoldDB" id="A0A183IXH1"/>
<evidence type="ECO:0000313" key="2">
    <source>
        <dbReference type="Proteomes" id="UP000270296"/>
    </source>
</evidence>
<organism evidence="3">
    <name type="scientific">Soboliphyme baturini</name>
    <dbReference type="NCBI Taxonomy" id="241478"/>
    <lineage>
        <taxon>Eukaryota</taxon>
        <taxon>Metazoa</taxon>
        <taxon>Ecdysozoa</taxon>
        <taxon>Nematoda</taxon>
        <taxon>Enoplea</taxon>
        <taxon>Dorylaimia</taxon>
        <taxon>Dioctophymatida</taxon>
        <taxon>Dioctophymatoidea</taxon>
        <taxon>Soboliphymatidae</taxon>
        <taxon>Soboliphyme</taxon>
    </lineage>
</organism>
<keyword evidence="2" id="KW-1185">Reference proteome</keyword>
<evidence type="ECO:0000313" key="3">
    <source>
        <dbReference type="WBParaSite" id="SBAD_0000862801-mRNA-1"/>
    </source>
</evidence>
<dbReference type="WBParaSite" id="SBAD_0000862801-mRNA-1">
    <property type="protein sequence ID" value="SBAD_0000862801-mRNA-1"/>
    <property type="gene ID" value="SBAD_0000862801"/>
</dbReference>
<proteinExistence type="predicted"/>
<name>A0A183IXH1_9BILA</name>
<sequence>MAKPEERLFTCENASFVDAASEPAPKVSNVFDARGIIVRRLECGLATGRSVLKLVGCQIGFRVNSQLNLHRHSFADGNHVDLARVFAGTSQISLTSLLAGDRRSQFHLEEAVVQFFDGLMHSSSDN</sequence>
<evidence type="ECO:0000313" key="1">
    <source>
        <dbReference type="EMBL" id="VDP16482.1"/>
    </source>
</evidence>
<dbReference type="EMBL" id="UZAM01011477">
    <property type="protein sequence ID" value="VDP16482.1"/>
    <property type="molecule type" value="Genomic_DNA"/>
</dbReference>